<sequence>MPRKIGGKIFTSREELPPEKRMSDAEMEAARQMFAEANARRERELGDRPSLPKTEANRRMWDDLGGTEYEDWTYPGDDRPPRPSHEPQ</sequence>
<feature type="compositionally biased region" description="Basic and acidic residues" evidence="1">
    <location>
        <begin position="11"/>
        <end position="24"/>
    </location>
</feature>
<evidence type="ECO:0000313" key="3">
    <source>
        <dbReference type="Proteomes" id="UP000655751"/>
    </source>
</evidence>
<organism evidence="2 3">
    <name type="scientific">Nocardia bovistercoris</name>
    <dbReference type="NCBI Taxonomy" id="2785916"/>
    <lineage>
        <taxon>Bacteria</taxon>
        <taxon>Bacillati</taxon>
        <taxon>Actinomycetota</taxon>
        <taxon>Actinomycetes</taxon>
        <taxon>Mycobacteriales</taxon>
        <taxon>Nocardiaceae</taxon>
        <taxon>Nocardia</taxon>
    </lineage>
</organism>
<dbReference type="RefSeq" id="WP_196150902.1">
    <property type="nucleotide sequence ID" value="NZ_JADMLG010000008.1"/>
</dbReference>
<reference evidence="2" key="1">
    <citation type="submission" date="2020-11" db="EMBL/GenBank/DDBJ databases">
        <title>Nocardia NEAU-351.nov., a novel actinomycete isolated from the cow dung.</title>
        <authorList>
            <person name="Zhang X."/>
        </authorList>
    </citation>
    <scope>NUCLEOTIDE SEQUENCE</scope>
    <source>
        <strain evidence="2">NEAU-351</strain>
    </source>
</reference>
<feature type="compositionally biased region" description="Basic and acidic residues" evidence="1">
    <location>
        <begin position="38"/>
        <end position="47"/>
    </location>
</feature>
<dbReference type="AlphaFoldDB" id="A0A931N4S6"/>
<proteinExistence type="predicted"/>
<dbReference type="Proteomes" id="UP000655751">
    <property type="component" value="Unassembled WGS sequence"/>
</dbReference>
<comment type="caution">
    <text evidence="2">The sequence shown here is derived from an EMBL/GenBank/DDBJ whole genome shotgun (WGS) entry which is preliminary data.</text>
</comment>
<accession>A0A931N4S6</accession>
<dbReference type="EMBL" id="JADMLG010000008">
    <property type="protein sequence ID" value="MBH0778581.1"/>
    <property type="molecule type" value="Genomic_DNA"/>
</dbReference>
<protein>
    <submittedName>
        <fullName evidence="2">Uncharacterized protein</fullName>
    </submittedName>
</protein>
<feature type="region of interest" description="Disordered" evidence="1">
    <location>
        <begin position="38"/>
        <end position="88"/>
    </location>
</feature>
<evidence type="ECO:0000256" key="1">
    <source>
        <dbReference type="SAM" id="MobiDB-lite"/>
    </source>
</evidence>
<feature type="compositionally biased region" description="Basic and acidic residues" evidence="1">
    <location>
        <begin position="76"/>
        <end position="88"/>
    </location>
</feature>
<name>A0A931N4S6_9NOCA</name>
<feature type="region of interest" description="Disordered" evidence="1">
    <location>
        <begin position="1"/>
        <end position="25"/>
    </location>
</feature>
<keyword evidence="3" id="KW-1185">Reference proteome</keyword>
<gene>
    <name evidence="2" type="ORF">IT779_20070</name>
</gene>
<evidence type="ECO:0000313" key="2">
    <source>
        <dbReference type="EMBL" id="MBH0778581.1"/>
    </source>
</evidence>